<dbReference type="CDD" id="cd00780">
    <property type="entry name" value="NTF2"/>
    <property type="match status" value="1"/>
</dbReference>
<feature type="region of interest" description="Disordered" evidence="3">
    <location>
        <begin position="291"/>
        <end position="421"/>
    </location>
</feature>
<dbReference type="SUPFAM" id="SSF54427">
    <property type="entry name" value="NTF2-like"/>
    <property type="match status" value="1"/>
</dbReference>
<feature type="region of interest" description="Disordered" evidence="3">
    <location>
        <begin position="190"/>
        <end position="266"/>
    </location>
</feature>
<dbReference type="GO" id="GO:0003729">
    <property type="term" value="F:mRNA binding"/>
    <property type="evidence" value="ECO:0007669"/>
    <property type="project" value="TreeGrafter"/>
</dbReference>
<dbReference type="SMART" id="SM00360">
    <property type="entry name" value="RRM"/>
    <property type="match status" value="1"/>
</dbReference>
<feature type="region of interest" description="Disordered" evidence="3">
    <location>
        <begin position="520"/>
        <end position="571"/>
    </location>
</feature>
<dbReference type="Gene3D" id="3.10.450.50">
    <property type="match status" value="1"/>
</dbReference>
<keyword evidence="1 2" id="KW-0694">RNA-binding</keyword>
<dbReference type="PANTHER" id="PTHR10693">
    <property type="entry name" value="RAS GTPASE-ACTIVATING PROTEIN-BINDING PROTEIN"/>
    <property type="match status" value="1"/>
</dbReference>
<dbReference type="GO" id="GO:0034517">
    <property type="term" value="P:ribophagy"/>
    <property type="evidence" value="ECO:0007669"/>
    <property type="project" value="TreeGrafter"/>
</dbReference>
<dbReference type="GO" id="GO:1990861">
    <property type="term" value="C:Ubp3-Bre5 deubiquitination complex"/>
    <property type="evidence" value="ECO:0007669"/>
    <property type="project" value="TreeGrafter"/>
</dbReference>
<dbReference type="Pfam" id="PF00076">
    <property type="entry name" value="RRM_1"/>
    <property type="match status" value="1"/>
</dbReference>
<dbReference type="AlphaFoldDB" id="A0A0H2RPY8"/>
<feature type="compositionally biased region" description="Low complexity" evidence="3">
    <location>
        <begin position="358"/>
        <end position="392"/>
    </location>
</feature>
<dbReference type="PANTHER" id="PTHR10693:SF20">
    <property type="entry name" value="AT27578P"/>
    <property type="match status" value="1"/>
</dbReference>
<dbReference type="STRING" id="27342.A0A0H2RPY8"/>
<dbReference type="GO" id="GO:0016579">
    <property type="term" value="P:protein deubiquitination"/>
    <property type="evidence" value="ECO:0007669"/>
    <property type="project" value="TreeGrafter"/>
</dbReference>
<dbReference type="SUPFAM" id="SSF54928">
    <property type="entry name" value="RNA-binding domain, RBD"/>
    <property type="match status" value="1"/>
</dbReference>
<dbReference type="OrthoDB" id="339151at2759"/>
<evidence type="ECO:0000256" key="2">
    <source>
        <dbReference type="PROSITE-ProRule" id="PRU00176"/>
    </source>
</evidence>
<feature type="compositionally biased region" description="Low complexity" evidence="3">
    <location>
        <begin position="307"/>
        <end position="326"/>
    </location>
</feature>
<evidence type="ECO:0000259" key="5">
    <source>
        <dbReference type="PROSITE" id="PS50177"/>
    </source>
</evidence>
<dbReference type="InterPro" id="IPR000504">
    <property type="entry name" value="RRM_dom"/>
</dbReference>
<dbReference type="FunFam" id="3.10.450.50:FF:000003">
    <property type="entry name" value="Nuclear transport factor 2 family protein"/>
    <property type="match status" value="1"/>
</dbReference>
<sequence>MTNAPTHPKHSVIPSEVGWQFVPQYYTFVNKQPSRLHCFYTKLSTFVHGTEGEDDANPPAYGQQEIHQRILSLGYENCKVFIHSVDAQASAAGGILIQVIGEMSNRGEPWRKFVQTFFLAEQPSGYYVLNDIFRFLKEESVEEEQEEEGAGSEAPVAAEAVTVGEVSAVVEAVVAAEPEHQFMVDVPPQAEQQQHFAPPPQAPPVKLPTPAASRSPAPAASPAPAPAPEHLAAPPVSDAHPPAPLSTANGHAAPVSEKEEEKDEVVNEEVVVETAEAEVNLPAPAAVVVPAAPSPAPSQNKVDEKPATSSAPAPAASVSHPAVTPAPEKPVEKPEAPKPRSWATMAARDQQRWGANVAASTPGASSVPAAPSAPSSSAGPTAPGALASAPSTNAAVSGGSGTSTPPTHGAGRGRGAPQGKEHQMYVTAMQQASKSVFVKGVQDHVSDTALRTALTAFGPLDSLDIRRSKACAFVDYANVDAARKAIAASLPVFAGGNGGIDVAVGDRGGKARVSVEVLRERKERERERAERERAERTGGGGDRGGYNGGGGRGGGFGSMRGGRGGGRGGKV</sequence>
<organism evidence="6 7">
    <name type="scientific">Schizopora paradoxa</name>
    <dbReference type="NCBI Taxonomy" id="27342"/>
    <lineage>
        <taxon>Eukaryota</taxon>
        <taxon>Fungi</taxon>
        <taxon>Dikarya</taxon>
        <taxon>Basidiomycota</taxon>
        <taxon>Agaricomycotina</taxon>
        <taxon>Agaricomycetes</taxon>
        <taxon>Hymenochaetales</taxon>
        <taxon>Schizoporaceae</taxon>
        <taxon>Schizopora</taxon>
    </lineage>
</organism>
<evidence type="ECO:0000256" key="1">
    <source>
        <dbReference type="ARBA" id="ARBA00022884"/>
    </source>
</evidence>
<name>A0A0H2RPY8_9AGAM</name>
<dbReference type="EMBL" id="KQ085955">
    <property type="protein sequence ID" value="KLO13692.1"/>
    <property type="molecule type" value="Genomic_DNA"/>
</dbReference>
<reference evidence="6 7" key="1">
    <citation type="submission" date="2015-04" db="EMBL/GenBank/DDBJ databases">
        <title>Complete genome sequence of Schizopora paradoxa KUC8140, a cosmopolitan wood degrader in East Asia.</title>
        <authorList>
            <consortium name="DOE Joint Genome Institute"/>
            <person name="Min B."/>
            <person name="Park H."/>
            <person name="Jang Y."/>
            <person name="Kim J.-J."/>
            <person name="Kim K.H."/>
            <person name="Pangilinan J."/>
            <person name="Lipzen A."/>
            <person name="Riley R."/>
            <person name="Grigoriev I.V."/>
            <person name="Spatafora J.W."/>
            <person name="Choi I.-G."/>
        </authorList>
    </citation>
    <scope>NUCLEOTIDE SEQUENCE [LARGE SCALE GENOMIC DNA]</scope>
    <source>
        <strain evidence="6 7">KUC8140</strain>
    </source>
</reference>
<feature type="compositionally biased region" description="Basic and acidic residues" evidence="3">
    <location>
        <begin position="520"/>
        <end position="536"/>
    </location>
</feature>
<evidence type="ECO:0000313" key="7">
    <source>
        <dbReference type="Proteomes" id="UP000053477"/>
    </source>
</evidence>
<proteinExistence type="predicted"/>
<gene>
    <name evidence="6" type="ORF">SCHPADRAFT_915152</name>
</gene>
<dbReference type="InterPro" id="IPR012677">
    <property type="entry name" value="Nucleotide-bd_a/b_plait_sf"/>
</dbReference>
<feature type="compositionally biased region" description="Pro residues" evidence="3">
    <location>
        <begin position="197"/>
        <end position="207"/>
    </location>
</feature>
<dbReference type="GO" id="GO:0005829">
    <property type="term" value="C:cytosol"/>
    <property type="evidence" value="ECO:0007669"/>
    <property type="project" value="TreeGrafter"/>
</dbReference>
<dbReference type="Pfam" id="PF02136">
    <property type="entry name" value="NTF2"/>
    <property type="match status" value="1"/>
</dbReference>
<accession>A0A0H2RPY8</accession>
<dbReference type="InterPro" id="IPR002075">
    <property type="entry name" value="NTF2_dom"/>
</dbReference>
<dbReference type="InterPro" id="IPR032710">
    <property type="entry name" value="NTF2-like_dom_sf"/>
</dbReference>
<feature type="domain" description="RRM" evidence="4">
    <location>
        <begin position="434"/>
        <end position="520"/>
    </location>
</feature>
<dbReference type="FunCoup" id="A0A0H2RPY8">
    <property type="interactions" value="297"/>
</dbReference>
<keyword evidence="7" id="KW-1185">Reference proteome</keyword>
<dbReference type="PROSITE" id="PS50102">
    <property type="entry name" value="RRM"/>
    <property type="match status" value="1"/>
</dbReference>
<protein>
    <recommendedName>
        <fullName evidence="8">NTF2-domain-containing protein</fullName>
    </recommendedName>
</protein>
<dbReference type="Proteomes" id="UP000053477">
    <property type="component" value="Unassembled WGS sequence"/>
</dbReference>
<evidence type="ECO:0008006" key="8">
    <source>
        <dbReference type="Google" id="ProtNLM"/>
    </source>
</evidence>
<evidence type="ECO:0000313" key="6">
    <source>
        <dbReference type="EMBL" id="KLO13692.1"/>
    </source>
</evidence>
<dbReference type="InterPro" id="IPR018222">
    <property type="entry name" value="Nuclear_transport_factor_2_euk"/>
</dbReference>
<evidence type="ECO:0000256" key="3">
    <source>
        <dbReference type="SAM" id="MobiDB-lite"/>
    </source>
</evidence>
<dbReference type="InParanoid" id="A0A0H2RPY8"/>
<feature type="domain" description="NTF2" evidence="5">
    <location>
        <begin position="17"/>
        <end position="135"/>
    </location>
</feature>
<evidence type="ECO:0000259" key="4">
    <source>
        <dbReference type="PROSITE" id="PS50102"/>
    </source>
</evidence>
<dbReference type="InterPro" id="IPR039539">
    <property type="entry name" value="Ras_GTPase_bind_prot"/>
</dbReference>
<feature type="compositionally biased region" description="Basic and acidic residues" evidence="3">
    <location>
        <begin position="329"/>
        <end position="338"/>
    </location>
</feature>
<feature type="compositionally biased region" description="Low complexity" evidence="3">
    <location>
        <begin position="208"/>
        <end position="218"/>
    </location>
</feature>
<dbReference type="PROSITE" id="PS50177">
    <property type="entry name" value="NTF2_DOMAIN"/>
    <property type="match status" value="1"/>
</dbReference>
<dbReference type="GO" id="GO:1990904">
    <property type="term" value="C:ribonucleoprotein complex"/>
    <property type="evidence" value="ECO:0007669"/>
    <property type="project" value="TreeGrafter"/>
</dbReference>
<dbReference type="Gene3D" id="3.30.70.330">
    <property type="match status" value="1"/>
</dbReference>
<feature type="compositionally biased region" description="Gly residues" evidence="3">
    <location>
        <begin position="537"/>
        <end position="571"/>
    </location>
</feature>
<dbReference type="InterPro" id="IPR035979">
    <property type="entry name" value="RBD_domain_sf"/>
</dbReference>